<dbReference type="SUPFAM" id="SSF54695">
    <property type="entry name" value="POZ domain"/>
    <property type="match status" value="1"/>
</dbReference>
<sequence>MTSNSAKFPKFLKLRTSDNQVMEVSGQILNESLVIRELFKENNDNPTEVEIPVDYSQLKKVVKTLEVCDLNKPFVMFTDSPAKLIKFAAENMQVLKFMTSLPGTDAAEIFTTSTTLFIPRLIMVFTAFMMELEDGIGLKGMRERFGLNP</sequence>
<reference evidence="2" key="2">
    <citation type="submission" date="2020-10" db="UniProtKB">
        <authorList>
            <consortium name="WormBaseParasite"/>
        </authorList>
    </citation>
    <scope>IDENTIFICATION</scope>
</reference>
<evidence type="ECO:0000313" key="1">
    <source>
        <dbReference type="Proteomes" id="UP000492821"/>
    </source>
</evidence>
<reference evidence="1" key="1">
    <citation type="journal article" date="2013" name="Genetics">
        <title>The draft genome and transcriptome of Panagrellus redivivus are shaped by the harsh demands of a free-living lifestyle.</title>
        <authorList>
            <person name="Srinivasan J."/>
            <person name="Dillman A.R."/>
            <person name="Macchietto M.G."/>
            <person name="Heikkinen L."/>
            <person name="Lakso M."/>
            <person name="Fracchia K.M."/>
            <person name="Antoshechkin I."/>
            <person name="Mortazavi A."/>
            <person name="Wong G."/>
            <person name="Sternberg P.W."/>
        </authorList>
    </citation>
    <scope>NUCLEOTIDE SEQUENCE [LARGE SCALE GENOMIC DNA]</scope>
    <source>
        <strain evidence="1">MT8872</strain>
    </source>
</reference>
<organism evidence="1 2">
    <name type="scientific">Panagrellus redivivus</name>
    <name type="common">Microworm</name>
    <dbReference type="NCBI Taxonomy" id="6233"/>
    <lineage>
        <taxon>Eukaryota</taxon>
        <taxon>Metazoa</taxon>
        <taxon>Ecdysozoa</taxon>
        <taxon>Nematoda</taxon>
        <taxon>Chromadorea</taxon>
        <taxon>Rhabditida</taxon>
        <taxon>Tylenchina</taxon>
        <taxon>Panagrolaimomorpha</taxon>
        <taxon>Panagrolaimoidea</taxon>
        <taxon>Panagrolaimidae</taxon>
        <taxon>Panagrellus</taxon>
    </lineage>
</organism>
<keyword evidence="1" id="KW-1185">Reference proteome</keyword>
<name>A0A7E4VF36_PANRE</name>
<dbReference type="WBParaSite" id="Pan_g19703.t1">
    <property type="protein sequence ID" value="Pan_g19703.t1"/>
    <property type="gene ID" value="Pan_g19703"/>
</dbReference>
<dbReference type="InterPro" id="IPR011333">
    <property type="entry name" value="SKP1/BTB/POZ_sf"/>
</dbReference>
<dbReference type="Gene3D" id="3.30.710.10">
    <property type="entry name" value="Potassium Channel Kv1.1, Chain A"/>
    <property type="match status" value="1"/>
</dbReference>
<protein>
    <submittedName>
        <fullName evidence="2">Skp1_POZ domain-containing protein</fullName>
    </submittedName>
</protein>
<proteinExistence type="predicted"/>
<evidence type="ECO:0000313" key="2">
    <source>
        <dbReference type="WBParaSite" id="Pan_g19703.t1"/>
    </source>
</evidence>
<dbReference type="Proteomes" id="UP000492821">
    <property type="component" value="Unassembled WGS sequence"/>
</dbReference>
<accession>A0A7E4VF36</accession>
<dbReference type="AlphaFoldDB" id="A0A7E4VF36"/>